<gene>
    <name evidence="1" type="ORF">V1477_016889</name>
</gene>
<name>A0ABD2B4I2_VESMC</name>
<organism evidence="1 2">
    <name type="scientific">Vespula maculifrons</name>
    <name type="common">Eastern yellow jacket</name>
    <name type="synonym">Wasp</name>
    <dbReference type="NCBI Taxonomy" id="7453"/>
    <lineage>
        <taxon>Eukaryota</taxon>
        <taxon>Metazoa</taxon>
        <taxon>Ecdysozoa</taxon>
        <taxon>Arthropoda</taxon>
        <taxon>Hexapoda</taxon>
        <taxon>Insecta</taxon>
        <taxon>Pterygota</taxon>
        <taxon>Neoptera</taxon>
        <taxon>Endopterygota</taxon>
        <taxon>Hymenoptera</taxon>
        <taxon>Apocrita</taxon>
        <taxon>Aculeata</taxon>
        <taxon>Vespoidea</taxon>
        <taxon>Vespidae</taxon>
        <taxon>Vespinae</taxon>
        <taxon>Vespula</taxon>
    </lineage>
</organism>
<dbReference type="Proteomes" id="UP001607303">
    <property type="component" value="Unassembled WGS sequence"/>
</dbReference>
<keyword evidence="2" id="KW-1185">Reference proteome</keyword>
<sequence length="103" mass="10971">MLWPGGNKYGGARTGAAMAPPRCCRIVPENQYPPFSGDGDDVGVGGAGAGTGTGDVLVVVGGGWWWWRRSMPPDAVVAPVSAENKLAQRGRIEIYRWKEVSNQ</sequence>
<evidence type="ECO:0000313" key="2">
    <source>
        <dbReference type="Proteomes" id="UP001607303"/>
    </source>
</evidence>
<dbReference type="AlphaFoldDB" id="A0ABD2B4I2"/>
<protein>
    <submittedName>
        <fullName evidence="1">Uncharacterized protein</fullName>
    </submittedName>
</protein>
<comment type="caution">
    <text evidence="1">The sequence shown here is derived from an EMBL/GenBank/DDBJ whole genome shotgun (WGS) entry which is preliminary data.</text>
</comment>
<reference evidence="1 2" key="1">
    <citation type="journal article" date="2024" name="Ann. Entomol. Soc. Am.">
        <title>Genomic analyses of the southern and eastern yellowjacket wasps (Hymenoptera: Vespidae) reveal evolutionary signatures of social life.</title>
        <authorList>
            <person name="Catto M.A."/>
            <person name="Caine P.B."/>
            <person name="Orr S.E."/>
            <person name="Hunt B.G."/>
            <person name="Goodisman M.A.D."/>
        </authorList>
    </citation>
    <scope>NUCLEOTIDE SEQUENCE [LARGE SCALE GENOMIC DNA]</scope>
    <source>
        <strain evidence="1">232</strain>
        <tissue evidence="1">Head and thorax</tissue>
    </source>
</reference>
<accession>A0ABD2B4I2</accession>
<dbReference type="EMBL" id="JAYRBN010000100">
    <property type="protein sequence ID" value="KAL2727613.1"/>
    <property type="molecule type" value="Genomic_DNA"/>
</dbReference>
<evidence type="ECO:0000313" key="1">
    <source>
        <dbReference type="EMBL" id="KAL2727613.1"/>
    </source>
</evidence>
<proteinExistence type="predicted"/>